<organism evidence="3">
    <name type="scientific">Gaeumannomyces tritici (strain R3-111a-1)</name>
    <name type="common">Wheat and barley take-all root rot fungus</name>
    <name type="synonym">Gaeumannomyces graminis var. tritici</name>
    <dbReference type="NCBI Taxonomy" id="644352"/>
    <lineage>
        <taxon>Eukaryota</taxon>
        <taxon>Fungi</taxon>
        <taxon>Dikarya</taxon>
        <taxon>Ascomycota</taxon>
        <taxon>Pezizomycotina</taxon>
        <taxon>Sordariomycetes</taxon>
        <taxon>Sordariomycetidae</taxon>
        <taxon>Magnaporthales</taxon>
        <taxon>Magnaporthaceae</taxon>
        <taxon>Gaeumannomyces</taxon>
    </lineage>
</organism>
<gene>
    <name evidence="4" type="primary">20340902</name>
    <name evidence="3" type="ORF">GGTG_00444</name>
</gene>
<dbReference type="OrthoDB" id="3799394at2759"/>
<evidence type="ECO:0000256" key="1">
    <source>
        <dbReference type="SAM" id="MobiDB-lite"/>
    </source>
</evidence>
<proteinExistence type="predicted"/>
<feature type="chain" id="PRO_5015094080" evidence="2">
    <location>
        <begin position="19"/>
        <end position="125"/>
    </location>
</feature>
<keyword evidence="2" id="KW-0732">Signal</keyword>
<dbReference type="eggNOG" id="ENOG502RNBI">
    <property type="taxonomic scope" value="Eukaryota"/>
</dbReference>
<feature type="compositionally biased region" description="Low complexity" evidence="1">
    <location>
        <begin position="63"/>
        <end position="87"/>
    </location>
</feature>
<feature type="signal peptide" evidence="2">
    <location>
        <begin position="1"/>
        <end position="18"/>
    </location>
</feature>
<dbReference type="Proteomes" id="UP000006039">
    <property type="component" value="Unassembled WGS sequence"/>
</dbReference>
<dbReference type="AlphaFoldDB" id="J3NGQ5"/>
<dbReference type="EnsemblFungi" id="EJT80445">
    <property type="protein sequence ID" value="EJT80445"/>
    <property type="gene ID" value="GGTG_00444"/>
</dbReference>
<dbReference type="GeneID" id="20340902"/>
<dbReference type="VEuPathDB" id="FungiDB:GGTG_00444"/>
<evidence type="ECO:0000313" key="3">
    <source>
        <dbReference type="EMBL" id="EJT80445.1"/>
    </source>
</evidence>
<reference evidence="3" key="3">
    <citation type="submission" date="2010-09" db="EMBL/GenBank/DDBJ databases">
        <title>Annotation of Gaeumannomyces graminis var. tritici R3-111a-1.</title>
        <authorList>
            <consortium name="The Broad Institute Genome Sequencing Platform"/>
            <person name="Ma L.-J."/>
            <person name="Dead R."/>
            <person name="Young S.K."/>
            <person name="Zeng Q."/>
            <person name="Gargeya S."/>
            <person name="Fitzgerald M."/>
            <person name="Haas B."/>
            <person name="Abouelleil A."/>
            <person name="Alvarado L."/>
            <person name="Arachchi H.M."/>
            <person name="Berlin A."/>
            <person name="Brown A."/>
            <person name="Chapman S.B."/>
            <person name="Chen Z."/>
            <person name="Dunbar C."/>
            <person name="Freedman E."/>
            <person name="Gearin G."/>
            <person name="Gellesch M."/>
            <person name="Goldberg J."/>
            <person name="Griggs A."/>
            <person name="Gujja S."/>
            <person name="Heiman D."/>
            <person name="Howarth C."/>
            <person name="Larson L."/>
            <person name="Lui A."/>
            <person name="MacDonald P.J.P."/>
            <person name="Mehta T."/>
            <person name="Montmayeur A."/>
            <person name="Murphy C."/>
            <person name="Neiman D."/>
            <person name="Pearson M."/>
            <person name="Priest M."/>
            <person name="Roberts A."/>
            <person name="Saif S."/>
            <person name="Shea T."/>
            <person name="Shenoy N."/>
            <person name="Sisk P."/>
            <person name="Stolte C."/>
            <person name="Sykes S."/>
            <person name="Yandava C."/>
            <person name="Wortman J."/>
            <person name="Nusbaum C."/>
            <person name="Birren B."/>
        </authorList>
    </citation>
    <scope>NUCLEOTIDE SEQUENCE</scope>
    <source>
        <strain evidence="3">R3-111a-1</strain>
    </source>
</reference>
<dbReference type="RefSeq" id="XP_009216454.1">
    <property type="nucleotide sequence ID" value="XM_009218190.1"/>
</dbReference>
<dbReference type="EMBL" id="GL385395">
    <property type="protein sequence ID" value="EJT80445.1"/>
    <property type="molecule type" value="Genomic_DNA"/>
</dbReference>
<evidence type="ECO:0000313" key="4">
    <source>
        <dbReference type="EnsemblFungi" id="EJT80445"/>
    </source>
</evidence>
<name>J3NGQ5_GAET3</name>
<reference evidence="5" key="1">
    <citation type="submission" date="2010-07" db="EMBL/GenBank/DDBJ databases">
        <title>The genome sequence of Gaeumannomyces graminis var. tritici strain R3-111a-1.</title>
        <authorList>
            <consortium name="The Broad Institute Genome Sequencing Platform"/>
            <person name="Ma L.-J."/>
            <person name="Dead R."/>
            <person name="Young S."/>
            <person name="Zeng Q."/>
            <person name="Koehrsen M."/>
            <person name="Alvarado L."/>
            <person name="Berlin A."/>
            <person name="Chapman S.B."/>
            <person name="Chen Z."/>
            <person name="Freedman E."/>
            <person name="Gellesch M."/>
            <person name="Goldberg J."/>
            <person name="Griggs A."/>
            <person name="Gujja S."/>
            <person name="Heilman E.R."/>
            <person name="Heiman D."/>
            <person name="Hepburn T."/>
            <person name="Howarth C."/>
            <person name="Jen D."/>
            <person name="Larson L."/>
            <person name="Mehta T."/>
            <person name="Neiman D."/>
            <person name="Pearson M."/>
            <person name="Roberts A."/>
            <person name="Saif S."/>
            <person name="Shea T."/>
            <person name="Shenoy N."/>
            <person name="Sisk P."/>
            <person name="Stolte C."/>
            <person name="Sykes S."/>
            <person name="Walk T."/>
            <person name="White J."/>
            <person name="Yandava C."/>
            <person name="Haas B."/>
            <person name="Nusbaum C."/>
            <person name="Birren B."/>
        </authorList>
    </citation>
    <scope>NUCLEOTIDE SEQUENCE [LARGE SCALE GENOMIC DNA]</scope>
    <source>
        <strain evidence="5">R3-111a-1</strain>
    </source>
</reference>
<reference evidence="4" key="5">
    <citation type="submission" date="2018-04" db="UniProtKB">
        <authorList>
            <consortium name="EnsemblFungi"/>
        </authorList>
    </citation>
    <scope>IDENTIFICATION</scope>
    <source>
        <strain evidence="4">R3-111a-1</strain>
    </source>
</reference>
<dbReference type="HOGENOM" id="CLU_1992780_0_0_1"/>
<sequence>MMFHTFSVVLLALPFTLAVEAERPKYTSCGSRGMKPCSPGLKCIDNPYRPASRSCGICVPETGSAPAPGSPASGDSTAPVTTPTPSSGAGASCGGFLGSACSGGLKCVQARKEVQYCNDCLGVCV</sequence>
<accession>J3NGQ5</accession>
<reference evidence="3" key="2">
    <citation type="submission" date="2010-07" db="EMBL/GenBank/DDBJ databases">
        <authorList>
            <consortium name="The Broad Institute Genome Sequencing Platform"/>
            <consortium name="Broad Institute Genome Sequencing Center for Infectious Disease"/>
            <person name="Ma L.-J."/>
            <person name="Dead R."/>
            <person name="Young S."/>
            <person name="Zeng Q."/>
            <person name="Koehrsen M."/>
            <person name="Alvarado L."/>
            <person name="Berlin A."/>
            <person name="Chapman S.B."/>
            <person name="Chen Z."/>
            <person name="Freedman E."/>
            <person name="Gellesch M."/>
            <person name="Goldberg J."/>
            <person name="Griggs A."/>
            <person name="Gujja S."/>
            <person name="Heilman E.R."/>
            <person name="Heiman D."/>
            <person name="Hepburn T."/>
            <person name="Howarth C."/>
            <person name="Jen D."/>
            <person name="Larson L."/>
            <person name="Mehta T."/>
            <person name="Neiman D."/>
            <person name="Pearson M."/>
            <person name="Roberts A."/>
            <person name="Saif S."/>
            <person name="Shea T."/>
            <person name="Shenoy N."/>
            <person name="Sisk P."/>
            <person name="Stolte C."/>
            <person name="Sykes S."/>
            <person name="Walk T."/>
            <person name="White J."/>
            <person name="Yandava C."/>
            <person name="Haas B."/>
            <person name="Nusbaum C."/>
            <person name="Birren B."/>
        </authorList>
    </citation>
    <scope>NUCLEOTIDE SEQUENCE</scope>
    <source>
        <strain evidence="3">R3-111a-1</strain>
    </source>
</reference>
<feature type="region of interest" description="Disordered" evidence="1">
    <location>
        <begin position="63"/>
        <end position="89"/>
    </location>
</feature>
<reference evidence="4" key="4">
    <citation type="journal article" date="2015" name="G3 (Bethesda)">
        <title>Genome sequences of three phytopathogenic species of the Magnaporthaceae family of fungi.</title>
        <authorList>
            <person name="Okagaki L.H."/>
            <person name="Nunes C.C."/>
            <person name="Sailsbery J."/>
            <person name="Clay B."/>
            <person name="Brown D."/>
            <person name="John T."/>
            <person name="Oh Y."/>
            <person name="Young N."/>
            <person name="Fitzgerald M."/>
            <person name="Haas B.J."/>
            <person name="Zeng Q."/>
            <person name="Young S."/>
            <person name="Adiconis X."/>
            <person name="Fan L."/>
            <person name="Levin J.Z."/>
            <person name="Mitchell T.K."/>
            <person name="Okubara P.A."/>
            <person name="Farman M.L."/>
            <person name="Kohn L.M."/>
            <person name="Birren B."/>
            <person name="Ma L.-J."/>
            <person name="Dean R.A."/>
        </authorList>
    </citation>
    <scope>NUCLEOTIDE SEQUENCE</scope>
    <source>
        <strain evidence="4">R3-111a-1</strain>
    </source>
</reference>
<keyword evidence="5" id="KW-1185">Reference proteome</keyword>
<protein>
    <submittedName>
        <fullName evidence="3 4">Uncharacterized protein</fullName>
    </submittedName>
</protein>
<evidence type="ECO:0000313" key="5">
    <source>
        <dbReference type="Proteomes" id="UP000006039"/>
    </source>
</evidence>
<evidence type="ECO:0000256" key="2">
    <source>
        <dbReference type="SAM" id="SignalP"/>
    </source>
</evidence>